<proteinExistence type="predicted"/>
<dbReference type="Proteomes" id="UP000722485">
    <property type="component" value="Unassembled WGS sequence"/>
</dbReference>
<evidence type="ECO:0000259" key="2">
    <source>
        <dbReference type="PROSITE" id="PS50837"/>
    </source>
</evidence>
<feature type="domain" description="NACHT" evidence="2">
    <location>
        <begin position="72"/>
        <end position="212"/>
    </location>
</feature>
<dbReference type="Pfam" id="PF24883">
    <property type="entry name" value="NPHP3_N"/>
    <property type="match status" value="1"/>
</dbReference>
<dbReference type="AlphaFoldDB" id="A0A9P5LJR9"/>
<dbReference type="InterPro" id="IPR007111">
    <property type="entry name" value="NACHT_NTPase"/>
</dbReference>
<evidence type="ECO:0000313" key="3">
    <source>
        <dbReference type="EMBL" id="KAF7555901.1"/>
    </source>
</evidence>
<evidence type="ECO:0000313" key="4">
    <source>
        <dbReference type="Proteomes" id="UP000722485"/>
    </source>
</evidence>
<keyword evidence="1" id="KW-0677">Repeat</keyword>
<evidence type="ECO:0000256" key="1">
    <source>
        <dbReference type="ARBA" id="ARBA00022737"/>
    </source>
</evidence>
<name>A0A9P5LJR9_9HYPO</name>
<dbReference type="InterPro" id="IPR027417">
    <property type="entry name" value="P-loop_NTPase"/>
</dbReference>
<dbReference type="PANTHER" id="PTHR10039:SF14">
    <property type="entry name" value="NACHT DOMAIN-CONTAINING PROTEIN"/>
    <property type="match status" value="1"/>
</dbReference>
<dbReference type="OrthoDB" id="21416at2759"/>
<reference evidence="3" key="1">
    <citation type="submission" date="2020-03" db="EMBL/GenBank/DDBJ databases">
        <title>Draft Genome Sequence of Cylindrodendrum hubeiense.</title>
        <authorList>
            <person name="Buettner E."/>
            <person name="Kellner H."/>
        </authorList>
    </citation>
    <scope>NUCLEOTIDE SEQUENCE</scope>
    <source>
        <strain evidence="3">IHI 201604</strain>
    </source>
</reference>
<dbReference type="EMBL" id="JAANBB010000016">
    <property type="protein sequence ID" value="KAF7555901.1"/>
    <property type="molecule type" value="Genomic_DNA"/>
</dbReference>
<comment type="caution">
    <text evidence="3">The sequence shown here is derived from an EMBL/GenBank/DDBJ whole genome shotgun (WGS) entry which is preliminary data.</text>
</comment>
<gene>
    <name evidence="3" type="ORF">G7Z17_g1773</name>
</gene>
<dbReference type="SUPFAM" id="SSF52540">
    <property type="entry name" value="P-loop containing nucleoside triphosphate hydrolases"/>
    <property type="match status" value="1"/>
</dbReference>
<accession>A0A9P5LJR9</accession>
<protein>
    <recommendedName>
        <fullName evidence="2">NACHT domain-containing protein</fullName>
    </recommendedName>
</protein>
<organism evidence="3 4">
    <name type="scientific">Cylindrodendrum hubeiense</name>
    <dbReference type="NCBI Taxonomy" id="595255"/>
    <lineage>
        <taxon>Eukaryota</taxon>
        <taxon>Fungi</taxon>
        <taxon>Dikarya</taxon>
        <taxon>Ascomycota</taxon>
        <taxon>Pezizomycotina</taxon>
        <taxon>Sordariomycetes</taxon>
        <taxon>Hypocreomycetidae</taxon>
        <taxon>Hypocreales</taxon>
        <taxon>Nectriaceae</taxon>
        <taxon>Cylindrodendrum</taxon>
    </lineage>
</organism>
<sequence length="309" mass="35105">MNTDDEFELLDYEDAALPERELATVQAWLKPTSYDDPSSEYRRHLAARVDQTGVWLRGTKKYQQWQKSDDHGFIWVKGAPGAGKSVLSAAVIGDLQTEEPHAHVLFFFFRQIVESNRYPANLIRDWLAQLLPFSIALQGRLHALAKHRLLADVSDEELWEALLAGLQKVKLAYCIVDAMDEMDLANIDFLRRLNELALFRPGNVKVLMTSRPRPDLQSYLAAPSVVHVNLHEEEVGREVQLFVSNRLERMELDQGLQSTLTQDITSRSRGLFLYAEILCNEVQLALQNGQTPDLSGLPPDILDMVRKSP</sequence>
<dbReference type="PANTHER" id="PTHR10039">
    <property type="entry name" value="AMELOGENIN"/>
    <property type="match status" value="1"/>
</dbReference>
<dbReference type="PROSITE" id="PS50837">
    <property type="entry name" value="NACHT"/>
    <property type="match status" value="1"/>
</dbReference>
<dbReference type="Gene3D" id="3.40.50.300">
    <property type="entry name" value="P-loop containing nucleotide triphosphate hydrolases"/>
    <property type="match status" value="1"/>
</dbReference>
<keyword evidence="4" id="KW-1185">Reference proteome</keyword>
<dbReference type="InterPro" id="IPR056884">
    <property type="entry name" value="NPHP3-like_N"/>
</dbReference>